<accession>A0A176QGL0</accession>
<protein>
    <recommendedName>
        <fullName evidence="2">Phospholipid/glycerol acyltransferase domain-containing protein</fullName>
    </recommendedName>
</protein>
<dbReference type="GO" id="GO:0016746">
    <property type="term" value="F:acyltransferase activity"/>
    <property type="evidence" value="ECO:0007669"/>
    <property type="project" value="InterPro"/>
</dbReference>
<dbReference type="InterPro" id="IPR002123">
    <property type="entry name" value="Plipid/glycerol_acylTrfase"/>
</dbReference>
<feature type="transmembrane region" description="Helical" evidence="1">
    <location>
        <begin position="52"/>
        <end position="74"/>
    </location>
</feature>
<organism evidence="3 4">
    <name type="scientific">Janibacter melonis</name>
    <dbReference type="NCBI Taxonomy" id="262209"/>
    <lineage>
        <taxon>Bacteria</taxon>
        <taxon>Bacillati</taxon>
        <taxon>Actinomycetota</taxon>
        <taxon>Actinomycetes</taxon>
        <taxon>Micrococcales</taxon>
        <taxon>Intrasporangiaceae</taxon>
        <taxon>Janibacter</taxon>
    </lineage>
</organism>
<proteinExistence type="predicted"/>
<feature type="transmembrane region" description="Helical" evidence="1">
    <location>
        <begin position="20"/>
        <end position="40"/>
    </location>
</feature>
<keyword evidence="4" id="KW-1185">Reference proteome</keyword>
<dbReference type="STRING" id="262209.AWH69_03560"/>
<dbReference type="EMBL" id="LQZG01000001">
    <property type="protein sequence ID" value="OAB88859.1"/>
    <property type="molecule type" value="Genomic_DNA"/>
</dbReference>
<comment type="caution">
    <text evidence="3">The sequence shown here is derived from an EMBL/GenBank/DDBJ whole genome shotgun (WGS) entry which is preliminary data.</text>
</comment>
<keyword evidence="1" id="KW-0472">Membrane</keyword>
<dbReference type="Pfam" id="PF01553">
    <property type="entry name" value="Acyltransferase"/>
    <property type="match status" value="1"/>
</dbReference>
<evidence type="ECO:0000256" key="1">
    <source>
        <dbReference type="SAM" id="Phobius"/>
    </source>
</evidence>
<evidence type="ECO:0000313" key="4">
    <source>
        <dbReference type="Proteomes" id="UP000076976"/>
    </source>
</evidence>
<dbReference type="AlphaFoldDB" id="A0A176QGL0"/>
<gene>
    <name evidence="3" type="ORF">AWH69_03560</name>
</gene>
<reference evidence="3 4" key="1">
    <citation type="submission" date="2016-01" db="EMBL/GenBank/DDBJ databases">
        <title>Janibacter melonis strain CD11_4 genome sequencing and assembly.</title>
        <authorList>
            <person name="Nair G.R."/>
            <person name="Kaur G."/>
            <person name="Chander A.M."/>
            <person name="Mayilraj S."/>
        </authorList>
    </citation>
    <scope>NUCLEOTIDE SEQUENCE [LARGE SCALE GENOMIC DNA]</scope>
    <source>
        <strain evidence="3 4">CD11-4</strain>
    </source>
</reference>
<keyword evidence="1" id="KW-0812">Transmembrane</keyword>
<feature type="domain" description="Phospholipid/glycerol acyltransferase" evidence="2">
    <location>
        <begin position="126"/>
        <end position="273"/>
    </location>
</feature>
<dbReference type="Proteomes" id="UP000076976">
    <property type="component" value="Unassembled WGS sequence"/>
</dbReference>
<name>A0A176QGL0_9MICO</name>
<dbReference type="SUPFAM" id="SSF69593">
    <property type="entry name" value="Glycerol-3-phosphate (1)-acyltransferase"/>
    <property type="match status" value="1"/>
</dbReference>
<evidence type="ECO:0000313" key="3">
    <source>
        <dbReference type="EMBL" id="OAB88859.1"/>
    </source>
</evidence>
<sequence length="339" mass="37979">MKIGPPPYWLQVVLRFVYPPLAVLVTVAALPLIALGVLLWPLDRRMRLARVVFLAVYFMWEDVSILVQCMWLRVRSPVDRGEDWIAHHEQLVAHALENFFRTAQRVVSFHVVADGEIDLGDPTRPAVVLSRHAGPADSLALAWIIAAKARRVPRVVLAAGLLWDPGLALVLRRLRAYFVPSRSGAGDDRTKGVADLARGLAPRDALLIFPEGRNWTMHRQQAGVEALRAEGEHERAEQAARWRWVLPPRQRGVQAILEARPDADVVVVAHTGLELFDSPGDIWRGIPFGPTEGLVVRTTTYPAGDVPRDPDEVATWLDERWTEVDAWVESHRRPGLRGS</sequence>
<evidence type="ECO:0000259" key="2">
    <source>
        <dbReference type="SMART" id="SM00563"/>
    </source>
</evidence>
<dbReference type="RefSeq" id="WP_068271505.1">
    <property type="nucleotide sequence ID" value="NZ_BAAAKD010000004.1"/>
</dbReference>
<keyword evidence="1" id="KW-1133">Transmembrane helix</keyword>
<dbReference type="SMART" id="SM00563">
    <property type="entry name" value="PlsC"/>
    <property type="match status" value="1"/>
</dbReference>